<organism evidence="1 2">
    <name type="scientific">Anisodus tanguticus</name>
    <dbReference type="NCBI Taxonomy" id="243964"/>
    <lineage>
        <taxon>Eukaryota</taxon>
        <taxon>Viridiplantae</taxon>
        <taxon>Streptophyta</taxon>
        <taxon>Embryophyta</taxon>
        <taxon>Tracheophyta</taxon>
        <taxon>Spermatophyta</taxon>
        <taxon>Magnoliopsida</taxon>
        <taxon>eudicotyledons</taxon>
        <taxon>Gunneridae</taxon>
        <taxon>Pentapetalae</taxon>
        <taxon>asterids</taxon>
        <taxon>lamiids</taxon>
        <taxon>Solanales</taxon>
        <taxon>Solanaceae</taxon>
        <taxon>Solanoideae</taxon>
        <taxon>Hyoscyameae</taxon>
        <taxon>Anisodus</taxon>
    </lineage>
</organism>
<gene>
    <name evidence="1" type="ORF">RND71_034218</name>
</gene>
<comment type="caution">
    <text evidence="1">The sequence shown here is derived from an EMBL/GenBank/DDBJ whole genome shotgun (WGS) entry which is preliminary data.</text>
</comment>
<sequence>MSYGFIHRLTGGASRIGGNFNVMKVSLNVAAFPPAYTIKPLFPTPTATPENGAFDPATCHAATGSIFRDHYDRWILAMYPYFVAVLSLKQNFLPFSMGSI</sequence>
<proteinExistence type="predicted"/>
<dbReference type="EMBL" id="JAVYJV010000018">
    <property type="protein sequence ID" value="KAK4347879.1"/>
    <property type="molecule type" value="Genomic_DNA"/>
</dbReference>
<evidence type="ECO:0000313" key="2">
    <source>
        <dbReference type="Proteomes" id="UP001291623"/>
    </source>
</evidence>
<reference evidence="1" key="1">
    <citation type="submission" date="2023-12" db="EMBL/GenBank/DDBJ databases">
        <title>Genome assembly of Anisodus tanguticus.</title>
        <authorList>
            <person name="Wang Y.-J."/>
        </authorList>
    </citation>
    <scope>NUCLEOTIDE SEQUENCE</scope>
    <source>
        <strain evidence="1">KB-2021</strain>
        <tissue evidence="1">Leaf</tissue>
    </source>
</reference>
<dbReference type="AlphaFoldDB" id="A0AAE1R954"/>
<protein>
    <submittedName>
        <fullName evidence="1">Uncharacterized protein</fullName>
    </submittedName>
</protein>
<evidence type="ECO:0000313" key="1">
    <source>
        <dbReference type="EMBL" id="KAK4347879.1"/>
    </source>
</evidence>
<dbReference type="Proteomes" id="UP001291623">
    <property type="component" value="Unassembled WGS sequence"/>
</dbReference>
<keyword evidence="2" id="KW-1185">Reference proteome</keyword>
<name>A0AAE1R954_9SOLA</name>
<accession>A0AAE1R954</accession>